<dbReference type="PROSITE" id="PS50928">
    <property type="entry name" value="ABC_TM1"/>
    <property type="match status" value="1"/>
</dbReference>
<feature type="transmembrane region" description="Helical" evidence="7">
    <location>
        <begin position="301"/>
        <end position="323"/>
    </location>
</feature>
<evidence type="ECO:0000313" key="10">
    <source>
        <dbReference type="Proteomes" id="UP001230289"/>
    </source>
</evidence>
<dbReference type="Pfam" id="PF19300">
    <property type="entry name" value="BPD_transp_1_N"/>
    <property type="match status" value="1"/>
</dbReference>
<evidence type="ECO:0000256" key="3">
    <source>
        <dbReference type="ARBA" id="ARBA00022475"/>
    </source>
</evidence>
<dbReference type="InterPro" id="IPR000515">
    <property type="entry name" value="MetI-like"/>
</dbReference>
<evidence type="ECO:0000313" key="9">
    <source>
        <dbReference type="EMBL" id="MDQ4215040.1"/>
    </source>
</evidence>
<dbReference type="Proteomes" id="UP001230289">
    <property type="component" value="Unassembled WGS sequence"/>
</dbReference>
<comment type="subcellular location">
    <subcellularLocation>
        <location evidence="1 7">Cell membrane</location>
        <topology evidence="1 7">Multi-pass membrane protein</topology>
    </subcellularLocation>
</comment>
<evidence type="ECO:0000256" key="7">
    <source>
        <dbReference type="RuleBase" id="RU363032"/>
    </source>
</evidence>
<dbReference type="PANTHER" id="PTHR43163:SF6">
    <property type="entry name" value="DIPEPTIDE TRANSPORT SYSTEM PERMEASE PROTEIN DPPB-RELATED"/>
    <property type="match status" value="1"/>
</dbReference>
<keyword evidence="4 7" id="KW-0812">Transmembrane</keyword>
<evidence type="ECO:0000256" key="5">
    <source>
        <dbReference type="ARBA" id="ARBA00022989"/>
    </source>
</evidence>
<organism evidence="9 10">
    <name type="scientific">Microbacterium capsulatum</name>
    <dbReference type="NCBI Taxonomy" id="3041921"/>
    <lineage>
        <taxon>Bacteria</taxon>
        <taxon>Bacillati</taxon>
        <taxon>Actinomycetota</taxon>
        <taxon>Actinomycetes</taxon>
        <taxon>Micrococcales</taxon>
        <taxon>Microbacteriaceae</taxon>
        <taxon>Microbacterium</taxon>
    </lineage>
</organism>
<dbReference type="Gene3D" id="1.10.3720.10">
    <property type="entry name" value="MetI-like"/>
    <property type="match status" value="1"/>
</dbReference>
<feature type="transmembrane region" description="Helical" evidence="7">
    <location>
        <begin position="134"/>
        <end position="155"/>
    </location>
</feature>
<dbReference type="CDD" id="cd06261">
    <property type="entry name" value="TM_PBP2"/>
    <property type="match status" value="1"/>
</dbReference>
<protein>
    <submittedName>
        <fullName evidence="9">ABC transporter permease</fullName>
    </submittedName>
</protein>
<evidence type="ECO:0000259" key="8">
    <source>
        <dbReference type="PROSITE" id="PS50928"/>
    </source>
</evidence>
<reference evidence="9 10" key="1">
    <citation type="submission" date="2023-08" db="EMBL/GenBank/DDBJ databases">
        <title>Microbacterium sp. nov., isolated from a waste landfill.</title>
        <authorList>
            <person name="Wen W."/>
        </authorList>
    </citation>
    <scope>NUCLEOTIDE SEQUENCE [LARGE SCALE GENOMIC DNA]</scope>
    <source>
        <strain evidence="9 10">ASV81</strain>
    </source>
</reference>
<gene>
    <name evidence="9" type="ORF">RBR11_14045</name>
</gene>
<evidence type="ECO:0000256" key="6">
    <source>
        <dbReference type="ARBA" id="ARBA00023136"/>
    </source>
</evidence>
<feature type="transmembrane region" description="Helical" evidence="7">
    <location>
        <begin position="99"/>
        <end position="122"/>
    </location>
</feature>
<keyword evidence="2 7" id="KW-0813">Transport</keyword>
<dbReference type="RefSeq" id="WP_308489991.1">
    <property type="nucleotide sequence ID" value="NZ_JAVFCB010000008.1"/>
</dbReference>
<proteinExistence type="inferred from homology"/>
<dbReference type="InterPro" id="IPR045621">
    <property type="entry name" value="BPD_transp_1_N"/>
</dbReference>
<evidence type="ECO:0000256" key="1">
    <source>
        <dbReference type="ARBA" id="ARBA00004651"/>
    </source>
</evidence>
<dbReference type="EMBL" id="JAVFCB010000008">
    <property type="protein sequence ID" value="MDQ4215040.1"/>
    <property type="molecule type" value="Genomic_DNA"/>
</dbReference>
<sequence>MLSFIIRRIGLAILTLWGVATIVFTMSRLIPGDIAAVAAGRMANAQQIEQTRHFLGLDRPLIVQYWDFLTRAVRGDLGNSAYTHQPVTADIAHVLPTTIQVVILGMLITMCIAIPLGLVAAINEGRAGDTAIRIILVMQGGVPIFWLALMARFLFGSLLTWFPISGLNSVDLAPPTVTGFSVLDSILFGNIDNVLDSLWHLLLPALALSTPFISTLARNVRSNMMTALKSDYITFAVSKGVPSGRIVLRHGLRSALGSTLAIVGMQFGWMVSAAVLVEVVFSLPGVGSYMYASIINHDTFSVLGAVLIIGFVFIVTSFIVDITQMTIDPRVRKSQVGRA</sequence>
<feature type="domain" description="ABC transmembrane type-1" evidence="8">
    <location>
        <begin position="95"/>
        <end position="324"/>
    </location>
</feature>
<evidence type="ECO:0000256" key="4">
    <source>
        <dbReference type="ARBA" id="ARBA00022692"/>
    </source>
</evidence>
<dbReference type="InterPro" id="IPR035906">
    <property type="entry name" value="MetI-like_sf"/>
</dbReference>
<comment type="similarity">
    <text evidence="7">Belongs to the binding-protein-dependent transport system permease family.</text>
</comment>
<feature type="transmembrane region" description="Helical" evidence="7">
    <location>
        <begin position="9"/>
        <end position="30"/>
    </location>
</feature>
<dbReference type="PANTHER" id="PTHR43163">
    <property type="entry name" value="DIPEPTIDE TRANSPORT SYSTEM PERMEASE PROTEIN DPPB-RELATED"/>
    <property type="match status" value="1"/>
</dbReference>
<feature type="transmembrane region" description="Helical" evidence="7">
    <location>
        <begin position="198"/>
        <end position="217"/>
    </location>
</feature>
<keyword evidence="10" id="KW-1185">Reference proteome</keyword>
<feature type="transmembrane region" description="Helical" evidence="7">
    <location>
        <begin position="255"/>
        <end position="281"/>
    </location>
</feature>
<name>A0ABU0XLP9_9MICO</name>
<comment type="caution">
    <text evidence="9">The sequence shown here is derived from an EMBL/GenBank/DDBJ whole genome shotgun (WGS) entry which is preliminary data.</text>
</comment>
<keyword evidence="6 7" id="KW-0472">Membrane</keyword>
<keyword evidence="3" id="KW-1003">Cell membrane</keyword>
<evidence type="ECO:0000256" key="2">
    <source>
        <dbReference type="ARBA" id="ARBA00022448"/>
    </source>
</evidence>
<accession>A0ABU0XLP9</accession>
<keyword evidence="5 7" id="KW-1133">Transmembrane helix</keyword>
<dbReference type="Pfam" id="PF00528">
    <property type="entry name" value="BPD_transp_1"/>
    <property type="match status" value="1"/>
</dbReference>
<dbReference type="SUPFAM" id="SSF161098">
    <property type="entry name" value="MetI-like"/>
    <property type="match status" value="1"/>
</dbReference>